<dbReference type="GO" id="GO:1990189">
    <property type="term" value="F:protein N-terminal-serine acetyltransferase activity"/>
    <property type="evidence" value="ECO:0007669"/>
    <property type="project" value="TreeGrafter"/>
</dbReference>
<dbReference type="PANTHER" id="PTHR43441">
    <property type="entry name" value="RIBOSOMAL-PROTEIN-SERINE ACETYLTRANSFERASE"/>
    <property type="match status" value="1"/>
</dbReference>
<dbReference type="KEGG" id="vsc:VSVS12_03040"/>
<proteinExistence type="predicted"/>
<dbReference type="InterPro" id="IPR016181">
    <property type="entry name" value="Acyl_CoA_acyltransferase"/>
</dbReference>
<protein>
    <submittedName>
        <fullName evidence="1">Putative ribosomal-protein-alanine acetyltransferase</fullName>
        <ecNumber evidence="1">2.3.1.-</ecNumber>
    </submittedName>
</protein>
<organism evidence="1 2">
    <name type="scientific">Vibrio scophthalmi</name>
    <dbReference type="NCBI Taxonomy" id="45658"/>
    <lineage>
        <taxon>Bacteria</taxon>
        <taxon>Pseudomonadati</taxon>
        <taxon>Pseudomonadota</taxon>
        <taxon>Gammaproteobacteria</taxon>
        <taxon>Vibrionales</taxon>
        <taxon>Vibrionaceae</taxon>
        <taxon>Vibrio</taxon>
    </lineage>
</organism>
<dbReference type="GO" id="GO:0008999">
    <property type="term" value="F:protein-N-terminal-alanine acetyltransferase activity"/>
    <property type="evidence" value="ECO:0007669"/>
    <property type="project" value="TreeGrafter"/>
</dbReference>
<dbReference type="PATRIC" id="fig|45658.6.peg.2967"/>
<dbReference type="Gene3D" id="3.40.630.30">
    <property type="match status" value="1"/>
</dbReference>
<dbReference type="GO" id="GO:0005737">
    <property type="term" value="C:cytoplasm"/>
    <property type="evidence" value="ECO:0007669"/>
    <property type="project" value="TreeGrafter"/>
</dbReference>
<accession>A0A1B1NSN0</accession>
<dbReference type="EC" id="2.3.1.-" evidence="1"/>
<sequence>MFTVHIDNDIELALIEESLAAQYCALVSEQIDYLSQWLAWPAFCQSEQDFRHFIQRSLHDYAEGQSLTCAILYQGKLVGNCSLNSIDHDLSRAKIGYWLSQNHTGKGIITRSVLKLIDLAFNHYQIHKVELAAAVDNLPSRKVAERTGMKLEGIITNSEKVGDRILDHAIYAIHKSV</sequence>
<dbReference type="InterPro" id="IPR000182">
    <property type="entry name" value="GNAT_dom"/>
</dbReference>
<dbReference type="OrthoDB" id="9784707at2"/>
<dbReference type="InterPro" id="IPR051908">
    <property type="entry name" value="Ribosomal_N-acetyltransferase"/>
</dbReference>
<dbReference type="EMBL" id="MDCJ01000007">
    <property type="protein sequence ID" value="ODS05292.1"/>
    <property type="molecule type" value="Genomic_DNA"/>
</dbReference>
<comment type="caution">
    <text evidence="1">The sequence shown here is derived from an EMBL/GenBank/DDBJ whole genome shotgun (WGS) entry which is preliminary data.</text>
</comment>
<dbReference type="Pfam" id="PF13302">
    <property type="entry name" value="Acetyltransf_3"/>
    <property type="match status" value="1"/>
</dbReference>
<keyword evidence="1" id="KW-0012">Acyltransferase</keyword>
<name>A0A1B1NSN0_9VIBR</name>
<dbReference type="PANTHER" id="PTHR43441:SF11">
    <property type="entry name" value="RIBOSOMAL-PROTEIN-SERINE ACETYLTRANSFERASE"/>
    <property type="match status" value="1"/>
</dbReference>
<keyword evidence="1" id="KW-0808">Transferase</keyword>
<evidence type="ECO:0000313" key="1">
    <source>
        <dbReference type="EMBL" id="ODS05292.1"/>
    </source>
</evidence>
<evidence type="ECO:0000313" key="2">
    <source>
        <dbReference type="Proteomes" id="UP000095131"/>
    </source>
</evidence>
<dbReference type="RefSeq" id="WP_065431142.1">
    <property type="nucleotide sequence ID" value="NZ_CP016308.1"/>
</dbReference>
<dbReference type="Proteomes" id="UP000095131">
    <property type="component" value="Unassembled WGS sequence"/>
</dbReference>
<gene>
    <name evidence="1" type="primary">rimL</name>
    <name evidence="1" type="ORF">VSF3289_04433</name>
</gene>
<reference evidence="1 2" key="1">
    <citation type="submission" date="2016-08" db="EMBL/GenBank/DDBJ databases">
        <title>Genome sequencing of Vibrio scophthalmi strain FP3289, an isolated from Paralichthys olivaceus.</title>
        <authorList>
            <person name="Han H.-J."/>
        </authorList>
    </citation>
    <scope>NUCLEOTIDE SEQUENCE [LARGE SCALE GENOMIC DNA]</scope>
    <source>
        <strain evidence="1 2">FP3289</strain>
    </source>
</reference>
<dbReference type="PROSITE" id="PS51186">
    <property type="entry name" value="GNAT"/>
    <property type="match status" value="1"/>
</dbReference>
<dbReference type="SUPFAM" id="SSF55729">
    <property type="entry name" value="Acyl-CoA N-acyltransferases (Nat)"/>
    <property type="match status" value="1"/>
</dbReference>
<dbReference type="AlphaFoldDB" id="A0A1B1NSN0"/>